<dbReference type="AlphaFoldDB" id="A0A8E2JLA3"/>
<evidence type="ECO:0000313" key="2">
    <source>
        <dbReference type="EMBL" id="OCK86164.1"/>
    </source>
</evidence>
<feature type="compositionally biased region" description="Basic and acidic residues" evidence="1">
    <location>
        <begin position="79"/>
        <end position="97"/>
    </location>
</feature>
<protein>
    <submittedName>
        <fullName evidence="2">Uncharacterized protein</fullName>
    </submittedName>
</protein>
<feature type="compositionally biased region" description="Polar residues" evidence="1">
    <location>
        <begin position="58"/>
        <end position="72"/>
    </location>
</feature>
<dbReference type="EMBL" id="KV744808">
    <property type="protein sequence ID" value="OCK86164.1"/>
    <property type="molecule type" value="Genomic_DNA"/>
</dbReference>
<proteinExistence type="predicted"/>
<evidence type="ECO:0000256" key="1">
    <source>
        <dbReference type="SAM" id="MobiDB-lite"/>
    </source>
</evidence>
<evidence type="ECO:0000313" key="3">
    <source>
        <dbReference type="Proteomes" id="UP000250266"/>
    </source>
</evidence>
<organism evidence="2 3">
    <name type="scientific">Lepidopterella palustris CBS 459.81</name>
    <dbReference type="NCBI Taxonomy" id="1314670"/>
    <lineage>
        <taxon>Eukaryota</taxon>
        <taxon>Fungi</taxon>
        <taxon>Dikarya</taxon>
        <taxon>Ascomycota</taxon>
        <taxon>Pezizomycotina</taxon>
        <taxon>Dothideomycetes</taxon>
        <taxon>Pleosporomycetidae</taxon>
        <taxon>Mytilinidiales</taxon>
        <taxon>Argynnaceae</taxon>
        <taxon>Lepidopterella</taxon>
    </lineage>
</organism>
<dbReference type="Proteomes" id="UP000250266">
    <property type="component" value="Unassembled WGS sequence"/>
</dbReference>
<feature type="region of interest" description="Disordered" evidence="1">
    <location>
        <begin position="1"/>
        <end position="117"/>
    </location>
</feature>
<reference evidence="2 3" key="1">
    <citation type="journal article" date="2016" name="Nat. Commun.">
        <title>Ectomycorrhizal ecology is imprinted in the genome of the dominant symbiotic fungus Cenococcum geophilum.</title>
        <authorList>
            <consortium name="DOE Joint Genome Institute"/>
            <person name="Peter M."/>
            <person name="Kohler A."/>
            <person name="Ohm R.A."/>
            <person name="Kuo A."/>
            <person name="Krutzmann J."/>
            <person name="Morin E."/>
            <person name="Arend M."/>
            <person name="Barry K.W."/>
            <person name="Binder M."/>
            <person name="Choi C."/>
            <person name="Clum A."/>
            <person name="Copeland A."/>
            <person name="Grisel N."/>
            <person name="Haridas S."/>
            <person name="Kipfer T."/>
            <person name="LaButti K."/>
            <person name="Lindquist E."/>
            <person name="Lipzen A."/>
            <person name="Maire R."/>
            <person name="Meier B."/>
            <person name="Mihaltcheva S."/>
            <person name="Molinier V."/>
            <person name="Murat C."/>
            <person name="Poggeler S."/>
            <person name="Quandt C.A."/>
            <person name="Sperisen C."/>
            <person name="Tritt A."/>
            <person name="Tisserant E."/>
            <person name="Crous P.W."/>
            <person name="Henrissat B."/>
            <person name="Nehls U."/>
            <person name="Egli S."/>
            <person name="Spatafora J.W."/>
            <person name="Grigoriev I.V."/>
            <person name="Martin F.M."/>
        </authorList>
    </citation>
    <scope>NUCLEOTIDE SEQUENCE [LARGE SCALE GENOMIC DNA]</scope>
    <source>
        <strain evidence="2 3">CBS 459.81</strain>
    </source>
</reference>
<feature type="compositionally biased region" description="Basic and acidic residues" evidence="1">
    <location>
        <begin position="30"/>
        <end position="54"/>
    </location>
</feature>
<keyword evidence="3" id="KW-1185">Reference proteome</keyword>
<dbReference type="OrthoDB" id="3731753at2759"/>
<gene>
    <name evidence="2" type="ORF">K432DRAFT_316880</name>
</gene>
<accession>A0A8E2JLA3</accession>
<name>A0A8E2JLA3_9PEZI</name>
<sequence>MPPRSTEYLSPTYTTDSDRRRSRSHGQADFLEREERMEHYAKERELKQYYEQHYGHSPSLSMPSVPSAQPNLHRSRSQGHAEEQLKTVKGYRVREQKPPAFLDQSDIPVRPKHQPRRPSIKVEIHQDLPTKPSSVFTNDLRKDTNSALPELYHEFVTTVNKLTEVGILCSRKSKFDTDVPGKLSFSSIAEHVNGQAFRLKVWGHEIGIEGMTAIDFSRQRAVQLASRTLERLLDRAYQLGQACSKAQSGDLKYDELPDISSDDGWESDASEHQEEIEDPTASLGFAIKSYLDSISLQIQTLSRLTRTVQDATLLDRGRNPEVEAVDSLVREVDLFFGSPEALQRYLVDGKFRGRKALEEARYTAGENVGASR</sequence>